<evidence type="ECO:0000313" key="10">
    <source>
        <dbReference type="EMBL" id="BBP46617.1"/>
    </source>
</evidence>
<dbReference type="AlphaFoldDB" id="A0A6F8PX51"/>
<evidence type="ECO:0000256" key="4">
    <source>
        <dbReference type="ARBA" id="ARBA00022692"/>
    </source>
</evidence>
<reference evidence="11" key="1">
    <citation type="submission" date="2019-11" db="EMBL/GenBank/DDBJ databases">
        <title>Isolation and characterization of two novel species in the genus Thiomicrorhabdus.</title>
        <authorList>
            <person name="Mochizuki J."/>
            <person name="Kojima H."/>
            <person name="Fukui M."/>
        </authorList>
    </citation>
    <scope>NUCLEOTIDE SEQUENCE [LARGE SCALE GENOMIC DNA]</scope>
    <source>
        <strain evidence="11">aks77</strain>
    </source>
</reference>
<keyword evidence="2" id="KW-0328">Glycosyltransferase</keyword>
<dbReference type="RefSeq" id="WP_173273441.1">
    <property type="nucleotide sequence ID" value="NZ_AP021889.1"/>
</dbReference>
<evidence type="ECO:0000256" key="2">
    <source>
        <dbReference type="ARBA" id="ARBA00022676"/>
    </source>
</evidence>
<evidence type="ECO:0000256" key="5">
    <source>
        <dbReference type="ARBA" id="ARBA00022985"/>
    </source>
</evidence>
<dbReference type="Gene3D" id="3.90.550.10">
    <property type="entry name" value="Spore Coat Polysaccharide Biosynthesis Protein SpsA, Chain A"/>
    <property type="match status" value="1"/>
</dbReference>
<keyword evidence="7 8" id="KW-0472">Membrane</keyword>
<dbReference type="SUPFAM" id="SSF53448">
    <property type="entry name" value="Nucleotide-diphospho-sugar transferases"/>
    <property type="match status" value="1"/>
</dbReference>
<feature type="domain" description="Glycosyltransferase 2-like" evidence="9">
    <location>
        <begin position="7"/>
        <end position="172"/>
    </location>
</feature>
<sequence>MQDYQLSIVIPMYNEQENVEPMVSAVFSALAEYEKSWELIVVNDGSIDQTAELLSEKAVERGTQLKIINLQRNYGQTAAMQAGIDAANGVVIATLDGDLQNDPQDIPRMVERLINEDLDLVAGWRKDRKDDLVLRKIPSRIANKLIAKMTGVTLNDYGCSLKVYRASVLKNITLYGEMHRFIPAWMATETLPTKIKEEVVTHHARQFGESKYGISRTFRVIIDLLFVFFFMRFRARPSHFFGQIGLGFGAIGGLGLSYLLILKLLGEDIGTRPLLIISVMFIFMSIQFLLSGILAEMTSRTYYSASDRKPYTIRKKINLN</sequence>
<dbReference type="EMBL" id="AP021889">
    <property type="protein sequence ID" value="BBP46617.1"/>
    <property type="molecule type" value="Genomic_DNA"/>
</dbReference>
<evidence type="ECO:0000256" key="1">
    <source>
        <dbReference type="ARBA" id="ARBA00022475"/>
    </source>
</evidence>
<dbReference type="Proteomes" id="UP000501726">
    <property type="component" value="Chromosome"/>
</dbReference>
<dbReference type="InterPro" id="IPR029044">
    <property type="entry name" value="Nucleotide-diphossugar_trans"/>
</dbReference>
<dbReference type="GO" id="GO:0005886">
    <property type="term" value="C:plasma membrane"/>
    <property type="evidence" value="ECO:0007669"/>
    <property type="project" value="TreeGrafter"/>
</dbReference>
<gene>
    <name evidence="10" type="ORF">THMIRHAS_19900</name>
</gene>
<keyword evidence="4 8" id="KW-0812">Transmembrane</keyword>
<accession>A0A6F8PX51</accession>
<evidence type="ECO:0000256" key="8">
    <source>
        <dbReference type="SAM" id="Phobius"/>
    </source>
</evidence>
<evidence type="ECO:0000256" key="3">
    <source>
        <dbReference type="ARBA" id="ARBA00022679"/>
    </source>
</evidence>
<protein>
    <submittedName>
        <fullName evidence="10">Glycosyl transferase</fullName>
    </submittedName>
</protein>
<dbReference type="Pfam" id="PF00535">
    <property type="entry name" value="Glycos_transf_2"/>
    <property type="match status" value="1"/>
</dbReference>
<name>A0A6F8PX51_9GAMM</name>
<organism evidence="10 11">
    <name type="scientific">Thiosulfatimonas sediminis</name>
    <dbReference type="NCBI Taxonomy" id="2675054"/>
    <lineage>
        <taxon>Bacteria</taxon>
        <taxon>Pseudomonadati</taxon>
        <taxon>Pseudomonadota</taxon>
        <taxon>Gammaproteobacteria</taxon>
        <taxon>Thiotrichales</taxon>
        <taxon>Piscirickettsiaceae</taxon>
        <taxon>Thiosulfatimonas</taxon>
    </lineage>
</organism>
<dbReference type="PANTHER" id="PTHR48090">
    <property type="entry name" value="UNDECAPRENYL-PHOSPHATE 4-DEOXY-4-FORMAMIDO-L-ARABINOSE TRANSFERASE-RELATED"/>
    <property type="match status" value="1"/>
</dbReference>
<dbReference type="CDD" id="cd04187">
    <property type="entry name" value="DPM1_like_bac"/>
    <property type="match status" value="1"/>
</dbReference>
<evidence type="ECO:0000256" key="6">
    <source>
        <dbReference type="ARBA" id="ARBA00022989"/>
    </source>
</evidence>
<keyword evidence="3 10" id="KW-0808">Transferase</keyword>
<dbReference type="InterPro" id="IPR001173">
    <property type="entry name" value="Glyco_trans_2-like"/>
</dbReference>
<keyword evidence="6 8" id="KW-1133">Transmembrane helix</keyword>
<dbReference type="KEGG" id="tse:THMIRHAS_19900"/>
<keyword evidence="5" id="KW-0448">Lipopolysaccharide biosynthesis</keyword>
<keyword evidence="11" id="KW-1185">Reference proteome</keyword>
<feature type="transmembrane region" description="Helical" evidence="8">
    <location>
        <begin position="274"/>
        <end position="295"/>
    </location>
</feature>
<proteinExistence type="predicted"/>
<dbReference type="GO" id="GO:0016757">
    <property type="term" value="F:glycosyltransferase activity"/>
    <property type="evidence" value="ECO:0007669"/>
    <property type="project" value="UniProtKB-KW"/>
</dbReference>
<evidence type="ECO:0000313" key="11">
    <source>
        <dbReference type="Proteomes" id="UP000501726"/>
    </source>
</evidence>
<dbReference type="GO" id="GO:0009103">
    <property type="term" value="P:lipopolysaccharide biosynthetic process"/>
    <property type="evidence" value="ECO:0007669"/>
    <property type="project" value="UniProtKB-KW"/>
</dbReference>
<evidence type="ECO:0000256" key="7">
    <source>
        <dbReference type="ARBA" id="ARBA00023136"/>
    </source>
</evidence>
<keyword evidence="1" id="KW-1003">Cell membrane</keyword>
<feature type="transmembrane region" description="Helical" evidence="8">
    <location>
        <begin position="240"/>
        <end position="262"/>
    </location>
</feature>
<evidence type="ECO:0000259" key="9">
    <source>
        <dbReference type="Pfam" id="PF00535"/>
    </source>
</evidence>
<dbReference type="InterPro" id="IPR050256">
    <property type="entry name" value="Glycosyltransferase_2"/>
</dbReference>
<dbReference type="PANTHER" id="PTHR48090:SF3">
    <property type="entry name" value="UNDECAPRENYL-PHOSPHATE 4-DEOXY-4-FORMAMIDO-L-ARABINOSE TRANSFERASE"/>
    <property type="match status" value="1"/>
</dbReference>